<feature type="compositionally biased region" description="Basic and acidic residues" evidence="1">
    <location>
        <begin position="53"/>
        <end position="63"/>
    </location>
</feature>
<proteinExistence type="predicted"/>
<accession>A0A4V6D7D9</accession>
<feature type="compositionally biased region" description="Basic and acidic residues" evidence="1">
    <location>
        <begin position="111"/>
        <end position="120"/>
    </location>
</feature>
<feature type="compositionally biased region" description="Polar residues" evidence="1">
    <location>
        <begin position="146"/>
        <end position="164"/>
    </location>
</feature>
<keyword evidence="3" id="KW-1185">Reference proteome</keyword>
<evidence type="ECO:0000256" key="1">
    <source>
        <dbReference type="SAM" id="MobiDB-lite"/>
    </source>
</evidence>
<dbReference type="EMBL" id="CM016556">
    <property type="protein sequence ID" value="TKW17996.1"/>
    <property type="molecule type" value="Genomic_DNA"/>
</dbReference>
<gene>
    <name evidence="2" type="ORF">SEVIR_5G405000v2</name>
</gene>
<protein>
    <submittedName>
        <fullName evidence="2">Uncharacterized protein</fullName>
    </submittedName>
</protein>
<evidence type="ECO:0000313" key="3">
    <source>
        <dbReference type="Proteomes" id="UP000298652"/>
    </source>
</evidence>
<organism evidence="2 3">
    <name type="scientific">Setaria viridis</name>
    <name type="common">Green bristlegrass</name>
    <name type="synonym">Setaria italica subsp. viridis</name>
    <dbReference type="NCBI Taxonomy" id="4556"/>
    <lineage>
        <taxon>Eukaryota</taxon>
        <taxon>Viridiplantae</taxon>
        <taxon>Streptophyta</taxon>
        <taxon>Embryophyta</taxon>
        <taxon>Tracheophyta</taxon>
        <taxon>Spermatophyta</taxon>
        <taxon>Magnoliopsida</taxon>
        <taxon>Liliopsida</taxon>
        <taxon>Poales</taxon>
        <taxon>Poaceae</taxon>
        <taxon>PACMAD clade</taxon>
        <taxon>Panicoideae</taxon>
        <taxon>Panicodae</taxon>
        <taxon>Paniceae</taxon>
        <taxon>Cenchrinae</taxon>
        <taxon>Setaria</taxon>
    </lineage>
</organism>
<sequence>MANRSTSSHGERKGSIQVAGARSGEDKEDRGRAHRVLGRGKAGQSRSSGGDRAGTEMERRRGGGGEATGRTGRRRGGDEEQRRRGAGRGSRTGDGAASLGEPRGRGGRTLEVGRARHAENSRIGSGAPVSCSPKRRGKFARGQFSARASSLGDTTGSPRGSGSQRAWGRPNM</sequence>
<dbReference type="AlphaFoldDB" id="A0A4V6D7D9"/>
<dbReference type="Gramene" id="TKW17996">
    <property type="protein sequence ID" value="TKW17996"/>
    <property type="gene ID" value="SEVIR_5G405000v2"/>
</dbReference>
<dbReference type="Proteomes" id="UP000298652">
    <property type="component" value="Chromosome 5"/>
</dbReference>
<reference evidence="2" key="1">
    <citation type="submission" date="2019-03" db="EMBL/GenBank/DDBJ databases">
        <title>WGS assembly of Setaria viridis.</title>
        <authorList>
            <person name="Huang P."/>
            <person name="Jenkins J."/>
            <person name="Grimwood J."/>
            <person name="Barry K."/>
            <person name="Healey A."/>
            <person name="Mamidi S."/>
            <person name="Sreedasyam A."/>
            <person name="Shu S."/>
            <person name="Feldman M."/>
            <person name="Wu J."/>
            <person name="Yu Y."/>
            <person name="Chen C."/>
            <person name="Johnson J."/>
            <person name="Rokhsar D."/>
            <person name="Baxter I."/>
            <person name="Schmutz J."/>
            <person name="Brutnell T."/>
            <person name="Kellogg E."/>
        </authorList>
    </citation>
    <scope>NUCLEOTIDE SEQUENCE [LARGE SCALE GENOMIC DNA]</scope>
</reference>
<feature type="region of interest" description="Disordered" evidence="1">
    <location>
        <begin position="1"/>
        <end position="172"/>
    </location>
</feature>
<evidence type="ECO:0000313" key="2">
    <source>
        <dbReference type="EMBL" id="TKW17996.1"/>
    </source>
</evidence>
<name>A0A4V6D7D9_SETVI</name>